<feature type="region of interest" description="Disordered" evidence="1">
    <location>
        <begin position="201"/>
        <end position="230"/>
    </location>
</feature>
<comment type="caution">
    <text evidence="2">The sequence shown here is derived from an EMBL/GenBank/DDBJ whole genome shotgun (WGS) entry which is preliminary data.</text>
</comment>
<feature type="compositionally biased region" description="Polar residues" evidence="1">
    <location>
        <begin position="348"/>
        <end position="368"/>
    </location>
</feature>
<reference evidence="2" key="1">
    <citation type="submission" date="2020-07" db="EMBL/GenBank/DDBJ databases">
        <title>Draft Genome Sequence of a Deep-Sea Yeast, Naganishia (Cryptococcus) liquefaciens strain N6.</title>
        <authorList>
            <person name="Han Y.W."/>
            <person name="Kajitani R."/>
            <person name="Morimoto H."/>
            <person name="Parhat M."/>
            <person name="Tsubouchi H."/>
            <person name="Bakenova O."/>
            <person name="Ogata M."/>
            <person name="Argunhan B."/>
            <person name="Aoki R."/>
            <person name="Kajiwara S."/>
            <person name="Itoh T."/>
            <person name="Iwasaki H."/>
        </authorList>
    </citation>
    <scope>NUCLEOTIDE SEQUENCE</scope>
    <source>
        <strain evidence="2">N6</strain>
    </source>
</reference>
<feature type="region of interest" description="Disordered" evidence="1">
    <location>
        <begin position="382"/>
        <end position="401"/>
    </location>
</feature>
<name>A0A8H3TNK3_9TREE</name>
<keyword evidence="3" id="KW-1185">Reference proteome</keyword>
<feature type="compositionally biased region" description="Basic and acidic residues" evidence="1">
    <location>
        <begin position="219"/>
        <end position="229"/>
    </location>
</feature>
<protein>
    <submittedName>
        <fullName evidence="2">Uncharacterized protein</fullName>
    </submittedName>
</protein>
<dbReference type="AlphaFoldDB" id="A0A8H3TNK3"/>
<dbReference type="Proteomes" id="UP000620104">
    <property type="component" value="Unassembled WGS sequence"/>
</dbReference>
<evidence type="ECO:0000313" key="3">
    <source>
        <dbReference type="Proteomes" id="UP000620104"/>
    </source>
</evidence>
<dbReference type="EMBL" id="BLZA01000007">
    <property type="protein sequence ID" value="GHJ84392.1"/>
    <property type="molecule type" value="Genomic_DNA"/>
</dbReference>
<feature type="region of interest" description="Disordered" evidence="1">
    <location>
        <begin position="96"/>
        <end position="120"/>
    </location>
</feature>
<feature type="compositionally biased region" description="Polar residues" evidence="1">
    <location>
        <begin position="107"/>
        <end position="119"/>
    </location>
</feature>
<organism evidence="2 3">
    <name type="scientific">Naganishia liquefaciens</name>
    <dbReference type="NCBI Taxonomy" id="104408"/>
    <lineage>
        <taxon>Eukaryota</taxon>
        <taxon>Fungi</taxon>
        <taxon>Dikarya</taxon>
        <taxon>Basidiomycota</taxon>
        <taxon>Agaricomycotina</taxon>
        <taxon>Tremellomycetes</taxon>
        <taxon>Filobasidiales</taxon>
        <taxon>Filobasidiaceae</taxon>
        <taxon>Naganishia</taxon>
    </lineage>
</organism>
<evidence type="ECO:0000256" key="1">
    <source>
        <dbReference type="SAM" id="MobiDB-lite"/>
    </source>
</evidence>
<gene>
    <name evidence="2" type="ORF">NliqN6_0794</name>
</gene>
<evidence type="ECO:0000313" key="2">
    <source>
        <dbReference type="EMBL" id="GHJ84392.1"/>
    </source>
</evidence>
<proteinExistence type="predicted"/>
<feature type="region of interest" description="Disordered" evidence="1">
    <location>
        <begin position="348"/>
        <end position="377"/>
    </location>
</feature>
<sequence length="401" mass="44613">MSNLELPPIQNAIYKSDSLGNAPSLAPHLVQSSKSTQGDTALLSDVGGTQSTWSSLLQATGPELREFEGSLVTGRLGPSGLPVRKDGVAGAPLPVANYFDHRRPTSPKIQRNDYSQGGSWQPAVMQRSLDGHYNPSDWLRDSEFSDSRWTSRTYAQQSRQLRRLRTINADDKDTSIPSERWTQYGSRLTDDSSDRVLLRPRPRTYHETHGPRPWFGEDSTSRTRSRGESSLHNVATFPQTILNDGVVQNSQNTAFDIRHLAAASDSESSERMWIAGLERRRDDIATLTTELLSELEGPPETRRERLRRVQRSSHGILRQVEDLENFANASFPGRALSSARPAYQHLHASSTSVNRTNDPITRLQQTDPQAAEQAARDMAAIRARTHGNGQRPLAMGNDKGN</sequence>
<accession>A0A8H3TNK3</accession>